<proteinExistence type="predicted"/>
<evidence type="ECO:0000313" key="2">
    <source>
        <dbReference type="Proteomes" id="UP000321820"/>
    </source>
</evidence>
<organism evidence="1 2">
    <name type="scientific">Terriglobus albidus</name>
    <dbReference type="NCBI Taxonomy" id="1592106"/>
    <lineage>
        <taxon>Bacteria</taxon>
        <taxon>Pseudomonadati</taxon>
        <taxon>Acidobacteriota</taxon>
        <taxon>Terriglobia</taxon>
        <taxon>Terriglobales</taxon>
        <taxon>Acidobacteriaceae</taxon>
        <taxon>Terriglobus</taxon>
    </lineage>
</organism>
<dbReference type="Proteomes" id="UP000321820">
    <property type="component" value="Chromosome"/>
</dbReference>
<reference evidence="1 2" key="1">
    <citation type="submission" date="2019-08" db="EMBL/GenBank/DDBJ databases">
        <title>Complete genome sequence of Terriglobus albidus strain ORNL.</title>
        <authorList>
            <person name="Podar M."/>
        </authorList>
    </citation>
    <scope>NUCLEOTIDE SEQUENCE [LARGE SCALE GENOMIC DNA]</scope>
    <source>
        <strain evidence="1 2">ORNL</strain>
    </source>
</reference>
<evidence type="ECO:0000313" key="1">
    <source>
        <dbReference type="EMBL" id="QEE26689.1"/>
    </source>
</evidence>
<keyword evidence="2" id="KW-1185">Reference proteome</keyword>
<protein>
    <submittedName>
        <fullName evidence="1">Uncharacterized protein</fullName>
    </submittedName>
</protein>
<name>A0A5B9E4J2_9BACT</name>
<dbReference type="AlphaFoldDB" id="A0A5B9E4J2"/>
<dbReference type="RefSeq" id="WP_147645827.1">
    <property type="nucleotide sequence ID" value="NZ_CP042806.1"/>
</dbReference>
<dbReference type="KEGG" id="talb:FTW19_00910"/>
<gene>
    <name evidence="1" type="ORF">FTW19_00910</name>
</gene>
<dbReference type="OrthoDB" id="115567at2"/>
<accession>A0A5B9E4J2</accession>
<dbReference type="EMBL" id="CP042806">
    <property type="protein sequence ID" value="QEE26689.1"/>
    <property type="molecule type" value="Genomic_DNA"/>
</dbReference>
<sequence>MSPTLPFHADWRAQVLTGPPLIAPARQFTYPRAVPGEEDALARGAMYALVKPSSSGEFLATCARGFADSALPSGIWSCPRPQEICLVSGGYACIVDTLAPDQAALVPQRPVTEVVPAVEAGLLLFAGFHTVIAWGANGLAWETGKLTWEGLTLGAVDGNILNGMGWDMMADKEVPFEVDLTTGKHTGGGFRG</sequence>